<feature type="transmembrane region" description="Helical" evidence="7">
    <location>
        <begin position="139"/>
        <end position="172"/>
    </location>
</feature>
<comment type="similarity">
    <text evidence="2">Belongs to the chromate ion transporter (CHR) (TC 2.A.51) family.</text>
</comment>
<evidence type="ECO:0000313" key="8">
    <source>
        <dbReference type="EMBL" id="ASJ97880.1"/>
    </source>
</evidence>
<dbReference type="RefSeq" id="WP_088905397.1">
    <property type="nucleotide sequence ID" value="NZ_CP022272.1"/>
</dbReference>
<name>A0AAC9U0U5_9GAMM</name>
<evidence type="ECO:0000256" key="2">
    <source>
        <dbReference type="ARBA" id="ARBA00005262"/>
    </source>
</evidence>
<dbReference type="AlphaFoldDB" id="A0AAC9U0U5"/>
<dbReference type="PANTHER" id="PTHR33567:SF3">
    <property type="entry name" value="CHROMATE ION TRANSPORTER (EUROFUNG)"/>
    <property type="match status" value="1"/>
</dbReference>
<dbReference type="PIRSF" id="PIRSF004810">
    <property type="entry name" value="ChrA"/>
    <property type="match status" value="1"/>
</dbReference>
<dbReference type="KEGG" id="smav:CFF01_15495"/>
<dbReference type="InterPro" id="IPR014047">
    <property type="entry name" value="Chr_Tranpt_l_chain"/>
</dbReference>
<evidence type="ECO:0000256" key="1">
    <source>
        <dbReference type="ARBA" id="ARBA00004651"/>
    </source>
</evidence>
<dbReference type="PANTHER" id="PTHR33567">
    <property type="entry name" value="CHROMATE ION TRANSPORTER (EUROFUNG)"/>
    <property type="match status" value="1"/>
</dbReference>
<dbReference type="GO" id="GO:0015109">
    <property type="term" value="F:chromate transmembrane transporter activity"/>
    <property type="evidence" value="ECO:0007669"/>
    <property type="project" value="InterPro"/>
</dbReference>
<feature type="transmembrane region" description="Helical" evidence="7">
    <location>
        <begin position="104"/>
        <end position="127"/>
    </location>
</feature>
<keyword evidence="5 7" id="KW-1133">Transmembrane helix</keyword>
<protein>
    <submittedName>
        <fullName evidence="8">Chorismate-binding protein</fullName>
    </submittedName>
</protein>
<organism evidence="8 9">
    <name type="scientific">Shewanella marisflavi</name>
    <dbReference type="NCBI Taxonomy" id="260364"/>
    <lineage>
        <taxon>Bacteria</taxon>
        <taxon>Pseudomonadati</taxon>
        <taxon>Pseudomonadota</taxon>
        <taxon>Gammaproteobacteria</taxon>
        <taxon>Alteromonadales</taxon>
        <taxon>Shewanellaceae</taxon>
        <taxon>Shewanella</taxon>
    </lineage>
</organism>
<feature type="transmembrane region" description="Helical" evidence="7">
    <location>
        <begin position="369"/>
        <end position="389"/>
    </location>
</feature>
<dbReference type="Proteomes" id="UP000198233">
    <property type="component" value="Chromosome"/>
</dbReference>
<sequence>MGAVFKQFLLLGLVCFGGPAAHIGYFKRRFVDELKWLDAKRFGAIVALSQVIPGPGSSQVGFAIGHHRAGITGAIAAFAGFTLPSFILLYLLAVASLGWLETSWFQGLIHGLKLLAVVVVADAVLGMFSQFCRQGLTRLLMLCAAIVTLLLGGLASQLAILLMAAGIGGYYLSPTALESMPDEPLQSLRLKPIPLALFLLLFGVALWWIGAGGGLTQVFAQFYQAGALVFGGGHVVLPLLESSVGQQLSSERFLTGYALAQAVPGPMFTLAAFLGAESWSDAPLLGAIVATMAIFLPGFLLQLSVLSSWQALMARPKFRGAIMGLNAAVVGLLLAALISPVITSAIASALDLLWVLVGGYLLRRYRPSILWLLLGYGLLGVVLGVTSGVN</sequence>
<evidence type="ECO:0000256" key="7">
    <source>
        <dbReference type="SAM" id="Phobius"/>
    </source>
</evidence>
<keyword evidence="3" id="KW-1003">Cell membrane</keyword>
<feature type="transmembrane region" description="Helical" evidence="7">
    <location>
        <begin position="71"/>
        <end position="92"/>
    </location>
</feature>
<feature type="transmembrane region" description="Helical" evidence="7">
    <location>
        <begin position="192"/>
        <end position="210"/>
    </location>
</feature>
<dbReference type="GO" id="GO:0005886">
    <property type="term" value="C:plasma membrane"/>
    <property type="evidence" value="ECO:0007669"/>
    <property type="project" value="UniProtKB-SubCell"/>
</dbReference>
<dbReference type="NCBIfam" id="TIGR00937">
    <property type="entry name" value="2A51"/>
    <property type="match status" value="1"/>
</dbReference>
<evidence type="ECO:0000256" key="3">
    <source>
        <dbReference type="ARBA" id="ARBA00022475"/>
    </source>
</evidence>
<reference evidence="8 9" key="1">
    <citation type="submission" date="2017-06" db="EMBL/GenBank/DDBJ databases">
        <title>Complete genome sequence of Shewanella marisflavi EP1 associated with anaerobic 2,4-dinitrotoluene reduction and salt tolerance.</title>
        <authorList>
            <person name="Huang J."/>
        </authorList>
    </citation>
    <scope>NUCLEOTIDE SEQUENCE [LARGE SCALE GENOMIC DNA]</scope>
    <source>
        <strain evidence="8 9">EP1</strain>
    </source>
</reference>
<feature type="transmembrane region" description="Helical" evidence="7">
    <location>
        <begin position="284"/>
        <end position="306"/>
    </location>
</feature>
<evidence type="ECO:0000313" key="9">
    <source>
        <dbReference type="Proteomes" id="UP000198233"/>
    </source>
</evidence>
<comment type="subcellular location">
    <subcellularLocation>
        <location evidence="1">Cell membrane</location>
        <topology evidence="1">Multi-pass membrane protein</topology>
    </subcellularLocation>
</comment>
<accession>A0AAC9U0U5</accession>
<evidence type="ECO:0000256" key="4">
    <source>
        <dbReference type="ARBA" id="ARBA00022692"/>
    </source>
</evidence>
<evidence type="ECO:0000256" key="6">
    <source>
        <dbReference type="ARBA" id="ARBA00023136"/>
    </source>
</evidence>
<keyword evidence="6 7" id="KW-0472">Membrane</keyword>
<evidence type="ECO:0000256" key="5">
    <source>
        <dbReference type="ARBA" id="ARBA00022989"/>
    </source>
</evidence>
<proteinExistence type="inferred from homology"/>
<dbReference type="Pfam" id="PF02417">
    <property type="entry name" value="Chromate_transp"/>
    <property type="match status" value="2"/>
</dbReference>
<keyword evidence="4 7" id="KW-0812">Transmembrane</keyword>
<gene>
    <name evidence="8" type="ORF">CFF01_15495</name>
</gene>
<dbReference type="EMBL" id="CP022272">
    <property type="protein sequence ID" value="ASJ97880.1"/>
    <property type="molecule type" value="Genomic_DNA"/>
</dbReference>
<dbReference type="InterPro" id="IPR003370">
    <property type="entry name" value="Chromate_transpt"/>
</dbReference>